<feature type="domain" description="VTT" evidence="7">
    <location>
        <begin position="30"/>
        <end position="160"/>
    </location>
</feature>
<proteinExistence type="predicted"/>
<organism evidence="8 9">
    <name type="scientific">Sphingomonas daechungensis</name>
    <dbReference type="NCBI Taxonomy" id="1176646"/>
    <lineage>
        <taxon>Bacteria</taxon>
        <taxon>Pseudomonadati</taxon>
        <taxon>Pseudomonadota</taxon>
        <taxon>Alphaproteobacteria</taxon>
        <taxon>Sphingomonadales</taxon>
        <taxon>Sphingomonadaceae</taxon>
        <taxon>Sphingomonas</taxon>
    </lineage>
</organism>
<keyword evidence="2" id="KW-1003">Cell membrane</keyword>
<feature type="transmembrane region" description="Helical" evidence="6">
    <location>
        <begin position="140"/>
        <end position="160"/>
    </location>
</feature>
<keyword evidence="5 6" id="KW-0472">Membrane</keyword>
<dbReference type="RefSeq" id="WP_187714795.1">
    <property type="nucleotide sequence ID" value="NZ_BAABJC010000001.1"/>
</dbReference>
<accession>A0ABX6T2Z1</accession>
<evidence type="ECO:0000256" key="3">
    <source>
        <dbReference type="ARBA" id="ARBA00022692"/>
    </source>
</evidence>
<gene>
    <name evidence="8" type="ORF">H9L15_00360</name>
</gene>
<feature type="transmembrane region" description="Helical" evidence="6">
    <location>
        <begin position="12"/>
        <end position="30"/>
    </location>
</feature>
<dbReference type="InterPro" id="IPR032816">
    <property type="entry name" value="VTT_dom"/>
</dbReference>
<evidence type="ECO:0000259" key="7">
    <source>
        <dbReference type="Pfam" id="PF09335"/>
    </source>
</evidence>
<dbReference type="PANTHER" id="PTHR42709">
    <property type="entry name" value="ALKALINE PHOSPHATASE LIKE PROTEIN"/>
    <property type="match status" value="1"/>
</dbReference>
<evidence type="ECO:0000256" key="6">
    <source>
        <dbReference type="SAM" id="Phobius"/>
    </source>
</evidence>
<dbReference type="PANTHER" id="PTHR42709:SF6">
    <property type="entry name" value="UNDECAPRENYL PHOSPHATE TRANSPORTER A"/>
    <property type="match status" value="1"/>
</dbReference>
<name>A0ABX6T2Z1_9SPHN</name>
<feature type="transmembrane region" description="Helical" evidence="6">
    <location>
        <begin position="50"/>
        <end position="71"/>
    </location>
</feature>
<evidence type="ECO:0000256" key="5">
    <source>
        <dbReference type="ARBA" id="ARBA00023136"/>
    </source>
</evidence>
<keyword evidence="4 6" id="KW-1133">Transmembrane helix</keyword>
<evidence type="ECO:0000313" key="8">
    <source>
        <dbReference type="EMBL" id="QNP43365.1"/>
    </source>
</evidence>
<protein>
    <submittedName>
        <fullName evidence="8">DedA family protein</fullName>
    </submittedName>
</protein>
<keyword evidence="9" id="KW-1185">Reference proteome</keyword>
<feature type="transmembrane region" description="Helical" evidence="6">
    <location>
        <begin position="172"/>
        <end position="190"/>
    </location>
</feature>
<evidence type="ECO:0000256" key="4">
    <source>
        <dbReference type="ARBA" id="ARBA00022989"/>
    </source>
</evidence>
<dbReference type="Proteomes" id="UP000516134">
    <property type="component" value="Chromosome"/>
</dbReference>
<sequence>MNDWVIRLIEQSGYLGVGFLMFLETVFPPIPSEVIMPVAGMAAAEGTLSYWLVVASGTAGAMLGNIVWYLAARALGVNRLEPIIRKHGRWVTMTWPEVERAQVWFRRNGVFFVFLGRLLPTVRSLVSVPAGLLKMRFKTFFIASTLGTAGWTALLATAGYKLKENFSEIDQYVGTASNAILAVLVVGYLWRLWNHRHAESGE</sequence>
<evidence type="ECO:0000256" key="2">
    <source>
        <dbReference type="ARBA" id="ARBA00022475"/>
    </source>
</evidence>
<comment type="subcellular location">
    <subcellularLocation>
        <location evidence="1">Cell membrane</location>
        <topology evidence="1">Multi-pass membrane protein</topology>
    </subcellularLocation>
</comment>
<evidence type="ECO:0000313" key="9">
    <source>
        <dbReference type="Proteomes" id="UP000516134"/>
    </source>
</evidence>
<keyword evidence="3 6" id="KW-0812">Transmembrane</keyword>
<dbReference type="EMBL" id="CP060780">
    <property type="protein sequence ID" value="QNP43365.1"/>
    <property type="molecule type" value="Genomic_DNA"/>
</dbReference>
<evidence type="ECO:0000256" key="1">
    <source>
        <dbReference type="ARBA" id="ARBA00004651"/>
    </source>
</evidence>
<dbReference type="InterPro" id="IPR051311">
    <property type="entry name" value="DedA_domain"/>
</dbReference>
<reference evidence="8 9" key="1">
    <citation type="submission" date="2020-08" db="EMBL/GenBank/DDBJ databases">
        <title>Genome sequence of Sphingomonas daechungensis KACC 18115T.</title>
        <authorList>
            <person name="Hyun D.-W."/>
            <person name="Bae J.-W."/>
        </authorList>
    </citation>
    <scope>NUCLEOTIDE SEQUENCE [LARGE SCALE GENOMIC DNA]</scope>
    <source>
        <strain evidence="8 9">KACC 18115</strain>
    </source>
</reference>
<dbReference type="Pfam" id="PF09335">
    <property type="entry name" value="VTT_dom"/>
    <property type="match status" value="1"/>
</dbReference>